<dbReference type="PANTHER" id="PTHR46268:SF6">
    <property type="entry name" value="UNIVERSAL STRESS PROTEIN UP12"/>
    <property type="match status" value="1"/>
</dbReference>
<reference evidence="3 4" key="1">
    <citation type="submission" date="2020-11" db="EMBL/GenBank/DDBJ databases">
        <title>Pseudonocardia abyssalis sp. nov. and Pseudonocardia oceani sp. nov., description and phylogenomic analysis of two novel actinomycetes isolated from the deep Southern Ocean.</title>
        <authorList>
            <person name="Parra J."/>
        </authorList>
    </citation>
    <scope>NUCLEOTIDE SEQUENCE [LARGE SCALE GENOMIC DNA]</scope>
    <source>
        <strain evidence="3 4">KRD-168</strain>
    </source>
</reference>
<dbReference type="Proteomes" id="UP000694287">
    <property type="component" value="Unassembled WGS sequence"/>
</dbReference>
<comment type="caution">
    <text evidence="3">The sequence shown here is derived from an EMBL/GenBank/DDBJ whole genome shotgun (WGS) entry which is preliminary data.</text>
</comment>
<protein>
    <submittedName>
        <fullName evidence="3">Universal stress protein</fullName>
    </submittedName>
</protein>
<accession>A0ABS6UND4</accession>
<organism evidence="3 4">
    <name type="scientific">Pseudonocardia abyssalis</name>
    <dbReference type="NCBI Taxonomy" id="2792008"/>
    <lineage>
        <taxon>Bacteria</taxon>
        <taxon>Bacillati</taxon>
        <taxon>Actinomycetota</taxon>
        <taxon>Actinomycetes</taxon>
        <taxon>Pseudonocardiales</taxon>
        <taxon>Pseudonocardiaceae</taxon>
        <taxon>Pseudonocardia</taxon>
    </lineage>
</organism>
<gene>
    <name evidence="3" type="ORF">I4I81_05805</name>
</gene>
<keyword evidence="4" id="KW-1185">Reference proteome</keyword>
<proteinExistence type="inferred from homology"/>
<comment type="similarity">
    <text evidence="1">Belongs to the universal stress protein A family.</text>
</comment>
<dbReference type="InterPro" id="IPR006016">
    <property type="entry name" value="UspA"/>
</dbReference>
<dbReference type="Pfam" id="PF00582">
    <property type="entry name" value="Usp"/>
    <property type="match status" value="2"/>
</dbReference>
<dbReference type="EMBL" id="JADQDK010000001">
    <property type="protein sequence ID" value="MBW0133765.1"/>
    <property type="molecule type" value="Genomic_DNA"/>
</dbReference>
<evidence type="ECO:0000256" key="1">
    <source>
        <dbReference type="ARBA" id="ARBA00008791"/>
    </source>
</evidence>
<feature type="domain" description="UspA" evidence="2">
    <location>
        <begin position="150"/>
        <end position="276"/>
    </location>
</feature>
<evidence type="ECO:0000313" key="4">
    <source>
        <dbReference type="Proteomes" id="UP000694287"/>
    </source>
</evidence>
<sequence length="297" mass="30884">MEHPTVEDEDIAASPEVVVGTDGTATASRAVAWAATEARVRRLPLRIVHAGPYATEDYAPGRRRAAAILARAYTIAHRREPGVEAHTVLSDEAPVAALVRASRDAELLVVGLLSGHPGDLLVGSIAPALTARAHCPVTVVHSDHNLSGNRRTVVVGVEDVAADTPALTVAFADAARHASPVSVVHAWRRACDIPGTAAPQTVLLHELGPWRARWPDVPVEVRIVHGGADEPLLAAAHGARLMVVGTAGHNLAARAALGSTSRTLVRLGACPVTVVRRDLDLTAAGAPPARDAGAVRS</sequence>
<dbReference type="RefSeq" id="WP_218602064.1">
    <property type="nucleotide sequence ID" value="NZ_JADQDJ010000046.1"/>
</dbReference>
<name>A0ABS6UND4_9PSEU</name>
<dbReference type="PANTHER" id="PTHR46268">
    <property type="entry name" value="STRESS RESPONSE PROTEIN NHAX"/>
    <property type="match status" value="1"/>
</dbReference>
<feature type="domain" description="UspA" evidence="2">
    <location>
        <begin position="17"/>
        <end position="141"/>
    </location>
</feature>
<evidence type="ECO:0000259" key="2">
    <source>
        <dbReference type="Pfam" id="PF00582"/>
    </source>
</evidence>
<evidence type="ECO:0000313" key="3">
    <source>
        <dbReference type="EMBL" id="MBW0133765.1"/>
    </source>
</evidence>